<evidence type="ECO:0000313" key="1">
    <source>
        <dbReference type="Ensembl" id="ENSCINP00000036528.1"/>
    </source>
</evidence>
<reference evidence="1" key="3">
    <citation type="submission" date="2025-08" db="UniProtKB">
        <authorList>
            <consortium name="Ensembl"/>
        </authorList>
    </citation>
    <scope>IDENTIFICATION</scope>
</reference>
<name>H2Y3P3_CIOIN</name>
<reference evidence="1" key="2">
    <citation type="journal article" date="2008" name="Genome Biol.">
        <title>Improved genome assembly and evidence-based global gene model set for the chordate Ciona intestinalis: new insight into intron and operon populations.</title>
        <authorList>
            <person name="Satou Y."/>
            <person name="Mineta K."/>
            <person name="Ogasawara M."/>
            <person name="Sasakura Y."/>
            <person name="Shoguchi E."/>
            <person name="Ueno K."/>
            <person name="Yamada L."/>
            <person name="Matsumoto J."/>
            <person name="Wasserscheid J."/>
            <person name="Dewar K."/>
            <person name="Wiley G.B."/>
            <person name="Macmil S.L."/>
            <person name="Roe B.A."/>
            <person name="Zeller R.W."/>
            <person name="Hastings K.E."/>
            <person name="Lemaire P."/>
            <person name="Lindquist E."/>
            <person name="Endo T."/>
            <person name="Hotta K."/>
            <person name="Inaba K."/>
        </authorList>
    </citation>
    <scope>NUCLEOTIDE SEQUENCE [LARGE SCALE GENOMIC DNA]</scope>
    <source>
        <strain evidence="1">wild type</strain>
    </source>
</reference>
<reference evidence="2" key="1">
    <citation type="journal article" date="2002" name="Science">
        <title>The draft genome of Ciona intestinalis: insights into chordate and vertebrate origins.</title>
        <authorList>
            <person name="Dehal P."/>
            <person name="Satou Y."/>
            <person name="Campbell R.K."/>
            <person name="Chapman J."/>
            <person name="Degnan B."/>
            <person name="De Tomaso A."/>
            <person name="Davidson B."/>
            <person name="Di Gregorio A."/>
            <person name="Gelpke M."/>
            <person name="Goodstein D.M."/>
            <person name="Harafuji N."/>
            <person name="Hastings K.E."/>
            <person name="Ho I."/>
            <person name="Hotta K."/>
            <person name="Huang W."/>
            <person name="Kawashima T."/>
            <person name="Lemaire P."/>
            <person name="Martinez D."/>
            <person name="Meinertzhagen I.A."/>
            <person name="Necula S."/>
            <person name="Nonaka M."/>
            <person name="Putnam N."/>
            <person name="Rash S."/>
            <person name="Saiga H."/>
            <person name="Satake M."/>
            <person name="Terry A."/>
            <person name="Yamada L."/>
            <person name="Wang H.G."/>
            <person name="Awazu S."/>
            <person name="Azumi K."/>
            <person name="Boore J."/>
            <person name="Branno M."/>
            <person name="Chin-Bow S."/>
            <person name="DeSantis R."/>
            <person name="Doyle S."/>
            <person name="Francino P."/>
            <person name="Keys D.N."/>
            <person name="Haga S."/>
            <person name="Hayashi H."/>
            <person name="Hino K."/>
            <person name="Imai K.S."/>
            <person name="Inaba K."/>
            <person name="Kano S."/>
            <person name="Kobayashi K."/>
            <person name="Kobayashi M."/>
            <person name="Lee B.I."/>
            <person name="Makabe K.W."/>
            <person name="Manohar C."/>
            <person name="Matassi G."/>
            <person name="Medina M."/>
            <person name="Mochizuki Y."/>
            <person name="Mount S."/>
            <person name="Morishita T."/>
            <person name="Miura S."/>
            <person name="Nakayama A."/>
            <person name="Nishizaka S."/>
            <person name="Nomoto H."/>
            <person name="Ohta F."/>
            <person name="Oishi K."/>
            <person name="Rigoutsos I."/>
            <person name="Sano M."/>
            <person name="Sasaki A."/>
            <person name="Sasakura Y."/>
            <person name="Shoguchi E."/>
            <person name="Shin-i T."/>
            <person name="Spagnuolo A."/>
            <person name="Stainier D."/>
            <person name="Suzuki M.M."/>
            <person name="Tassy O."/>
            <person name="Takatori N."/>
            <person name="Tokuoka M."/>
            <person name="Yagi K."/>
            <person name="Yoshizaki F."/>
            <person name="Wada S."/>
            <person name="Zhang C."/>
            <person name="Hyatt P.D."/>
            <person name="Larimer F."/>
            <person name="Detter C."/>
            <person name="Doggett N."/>
            <person name="Glavina T."/>
            <person name="Hawkins T."/>
            <person name="Richardson P."/>
            <person name="Lucas S."/>
            <person name="Kohara Y."/>
            <person name="Levine M."/>
            <person name="Satoh N."/>
            <person name="Rokhsar D.S."/>
        </authorList>
    </citation>
    <scope>NUCLEOTIDE SEQUENCE [LARGE SCALE GENOMIC DNA]</scope>
</reference>
<evidence type="ECO:0000313" key="2">
    <source>
        <dbReference type="Proteomes" id="UP000008144"/>
    </source>
</evidence>
<proteinExistence type="predicted"/>
<dbReference type="InParanoid" id="H2Y3P3"/>
<accession>H2Y3P3</accession>
<reference evidence="1" key="4">
    <citation type="submission" date="2025-09" db="UniProtKB">
        <authorList>
            <consortium name="Ensembl"/>
        </authorList>
    </citation>
    <scope>IDENTIFICATION</scope>
</reference>
<organism evidence="1 2">
    <name type="scientific">Ciona intestinalis</name>
    <name type="common">Transparent sea squirt</name>
    <name type="synonym">Ascidia intestinalis</name>
    <dbReference type="NCBI Taxonomy" id="7719"/>
    <lineage>
        <taxon>Eukaryota</taxon>
        <taxon>Metazoa</taxon>
        <taxon>Chordata</taxon>
        <taxon>Tunicata</taxon>
        <taxon>Ascidiacea</taxon>
        <taxon>Phlebobranchia</taxon>
        <taxon>Cionidae</taxon>
        <taxon>Ciona</taxon>
    </lineage>
</organism>
<keyword evidence="2" id="KW-1185">Reference proteome</keyword>
<sequence>MQQHNNNFNLIYYFCVKFKDFNKKHIFFIVS</sequence>
<dbReference type="AlphaFoldDB" id="H2Y3P3"/>
<dbReference type="Ensembl" id="ENSCINT00000030593.1">
    <property type="protein sequence ID" value="ENSCINP00000036528.1"/>
    <property type="gene ID" value="ENSCING00000024115.1"/>
</dbReference>
<protein>
    <submittedName>
        <fullName evidence="1">Uncharacterized protein</fullName>
    </submittedName>
</protein>
<dbReference type="Proteomes" id="UP000008144">
    <property type="component" value="Chromosome 11"/>
</dbReference>
<dbReference type="EMBL" id="EAAA01000715">
    <property type="status" value="NOT_ANNOTATED_CDS"/>
    <property type="molecule type" value="Genomic_DNA"/>
</dbReference>
<dbReference type="HOGENOM" id="CLU_3399277_0_0_1"/>